<dbReference type="EMBL" id="VKKU01000002">
    <property type="protein sequence ID" value="TSB01610.1"/>
    <property type="molecule type" value="Genomic_DNA"/>
</dbReference>
<dbReference type="Gene3D" id="3.30.160.160">
    <property type="entry name" value="YegP-like"/>
    <property type="match status" value="1"/>
</dbReference>
<reference evidence="2 3" key="1">
    <citation type="submission" date="2019-07" db="EMBL/GenBank/DDBJ databases">
        <authorList>
            <person name="Park M."/>
        </authorList>
    </citation>
    <scope>NUCLEOTIDE SEQUENCE [LARGE SCALE GENOMIC DNA]</scope>
    <source>
        <strain evidence="2 3">KCTC32445</strain>
    </source>
</reference>
<dbReference type="InterPro" id="IPR010879">
    <property type="entry name" value="DUF1508"/>
</dbReference>
<comment type="caution">
    <text evidence="2">The sequence shown here is derived from an EMBL/GenBank/DDBJ whole genome shotgun (WGS) entry which is preliminary data.</text>
</comment>
<evidence type="ECO:0000259" key="1">
    <source>
        <dbReference type="Pfam" id="PF07411"/>
    </source>
</evidence>
<organism evidence="2 3">
    <name type="scientific">Sphingorhabdus contaminans</name>
    <dbReference type="NCBI Taxonomy" id="1343899"/>
    <lineage>
        <taxon>Bacteria</taxon>
        <taxon>Pseudomonadati</taxon>
        <taxon>Pseudomonadota</taxon>
        <taxon>Alphaproteobacteria</taxon>
        <taxon>Sphingomonadales</taxon>
        <taxon>Sphingomonadaceae</taxon>
        <taxon>Sphingorhabdus</taxon>
    </lineage>
</organism>
<name>A0A553WA97_9SPHN</name>
<proteinExistence type="predicted"/>
<gene>
    <name evidence="2" type="ORF">FOM92_10520</name>
</gene>
<feature type="domain" description="DUF1508" evidence="1">
    <location>
        <begin position="19"/>
        <end position="61"/>
    </location>
</feature>
<evidence type="ECO:0000313" key="3">
    <source>
        <dbReference type="Proteomes" id="UP000320160"/>
    </source>
</evidence>
<protein>
    <submittedName>
        <fullName evidence="2">DUF1508 domain-containing protein</fullName>
    </submittedName>
</protein>
<keyword evidence="3" id="KW-1185">Reference proteome</keyword>
<dbReference type="OrthoDB" id="9802792at2"/>
<sequence length="76" mass="8815">MGRSIVAQRPYPSFLIYLDANRQFRWKLEAANGKIIANCGEGYHNLSDCEHGISLVQKSATYPTWETQEVTDRRRR</sequence>
<accession>A0A553WA97</accession>
<dbReference type="Pfam" id="PF07411">
    <property type="entry name" value="DUF1508"/>
    <property type="match status" value="1"/>
</dbReference>
<dbReference type="AlphaFoldDB" id="A0A553WA97"/>
<dbReference type="InterPro" id="IPR036913">
    <property type="entry name" value="YegP-like_sf"/>
</dbReference>
<evidence type="ECO:0000313" key="2">
    <source>
        <dbReference type="EMBL" id="TSB01610.1"/>
    </source>
</evidence>
<dbReference type="Proteomes" id="UP000320160">
    <property type="component" value="Unassembled WGS sequence"/>
</dbReference>
<dbReference type="SUPFAM" id="SSF160113">
    <property type="entry name" value="YegP-like"/>
    <property type="match status" value="1"/>
</dbReference>